<dbReference type="PANTHER" id="PTHR23521">
    <property type="entry name" value="TRANSPORTER MFS SUPERFAMILY"/>
    <property type="match status" value="1"/>
</dbReference>
<feature type="transmembrane region" description="Helical" evidence="4">
    <location>
        <begin position="208"/>
        <end position="233"/>
    </location>
</feature>
<feature type="transmembrane region" description="Helical" evidence="4">
    <location>
        <begin position="82"/>
        <end position="100"/>
    </location>
</feature>
<dbReference type="PANTHER" id="PTHR23521:SF3">
    <property type="entry name" value="MFS TRANSPORTER"/>
    <property type="match status" value="1"/>
</dbReference>
<feature type="transmembrane region" description="Helical" evidence="4">
    <location>
        <begin position="140"/>
        <end position="161"/>
    </location>
</feature>
<organism evidence="6 7">
    <name type="scientific">Roseovarius pacificus</name>
    <dbReference type="NCBI Taxonomy" id="337701"/>
    <lineage>
        <taxon>Bacteria</taxon>
        <taxon>Pseudomonadati</taxon>
        <taxon>Pseudomonadota</taxon>
        <taxon>Alphaproteobacteria</taxon>
        <taxon>Rhodobacterales</taxon>
        <taxon>Roseobacteraceae</taxon>
        <taxon>Roseovarius</taxon>
    </lineage>
</organism>
<dbReference type="Gene3D" id="1.20.1250.20">
    <property type="entry name" value="MFS general substrate transporter like domains"/>
    <property type="match status" value="2"/>
</dbReference>
<keyword evidence="1 4" id="KW-0812">Transmembrane</keyword>
<dbReference type="SUPFAM" id="SSF103473">
    <property type="entry name" value="MFS general substrate transporter"/>
    <property type="match status" value="1"/>
</dbReference>
<dbReference type="InterPro" id="IPR020846">
    <property type="entry name" value="MFS_dom"/>
</dbReference>
<dbReference type="STRING" id="337701.SAMN05444398_103117"/>
<feature type="transmembrane region" description="Helical" evidence="4">
    <location>
        <begin position="329"/>
        <end position="351"/>
    </location>
</feature>
<feature type="transmembrane region" description="Helical" evidence="4">
    <location>
        <begin position="297"/>
        <end position="317"/>
    </location>
</feature>
<evidence type="ECO:0000256" key="3">
    <source>
        <dbReference type="ARBA" id="ARBA00023136"/>
    </source>
</evidence>
<evidence type="ECO:0000256" key="4">
    <source>
        <dbReference type="SAM" id="Phobius"/>
    </source>
</evidence>
<gene>
    <name evidence="6" type="ORF">SAMN05444398_103117</name>
</gene>
<feature type="transmembrane region" description="Helical" evidence="4">
    <location>
        <begin position="363"/>
        <end position="380"/>
    </location>
</feature>
<feature type="transmembrane region" description="Helical" evidence="4">
    <location>
        <begin position="106"/>
        <end position="128"/>
    </location>
</feature>
<sequence length="427" mass="44982">MDGPCDPIHMQRALIDNWALFAGILMLMVANGLMMTLLTIRGSELGFSSTVVGIMQAGYPAGALIGTVIAPRMIEGSGHVRAFAALASLCSISAIIHLLTDDPYTWTAMRVLAGFCFPGLYVITESWLNGEVENHQRAQVLSVYFFAQFGGQAFGTALIGVPGASVTVLFGTVSILISLSIVPLLLTAGDPPDYEVPERMPMRSLFRISPIAVIGSILSGATMGALFASGPLYGLDLGMTRGQAAGISVALTLAGAVAQYPAAYVADRFDRRGALIGLSAIGCLVVVYSLLQSGEAALTLRFAIMSAACVPVYSVCLAHANDQLRRSQVVAAGGAMAFSLNLGLFFGVFSGPAIMDLMGRTGLMLYLLLLFGLTLLITLLRRVQRESPEETGKVVTVGSFGQPQTAYWSAETMVAEGQEDDAGESSE</sequence>
<name>A0A1M7B7G7_9RHOB</name>
<protein>
    <submittedName>
        <fullName evidence="6">Predicted arabinose efflux permease, MFS family</fullName>
    </submittedName>
</protein>
<dbReference type="PROSITE" id="PS50850">
    <property type="entry name" value="MFS"/>
    <property type="match status" value="1"/>
</dbReference>
<keyword evidence="7" id="KW-1185">Reference proteome</keyword>
<feature type="transmembrane region" description="Helical" evidence="4">
    <location>
        <begin position="273"/>
        <end position="291"/>
    </location>
</feature>
<dbReference type="Proteomes" id="UP000183974">
    <property type="component" value="Unassembled WGS sequence"/>
</dbReference>
<feature type="transmembrane region" description="Helical" evidence="4">
    <location>
        <begin position="46"/>
        <end position="70"/>
    </location>
</feature>
<feature type="transmembrane region" description="Helical" evidence="4">
    <location>
        <begin position="167"/>
        <end position="187"/>
    </location>
</feature>
<dbReference type="InterPro" id="IPR036259">
    <property type="entry name" value="MFS_trans_sf"/>
</dbReference>
<evidence type="ECO:0000256" key="1">
    <source>
        <dbReference type="ARBA" id="ARBA00022692"/>
    </source>
</evidence>
<feature type="transmembrane region" description="Helical" evidence="4">
    <location>
        <begin position="18"/>
        <end position="40"/>
    </location>
</feature>
<keyword evidence="3 4" id="KW-0472">Membrane</keyword>
<dbReference type="GO" id="GO:0005886">
    <property type="term" value="C:plasma membrane"/>
    <property type="evidence" value="ECO:0007669"/>
    <property type="project" value="TreeGrafter"/>
</dbReference>
<accession>A0A1M7B7G7</accession>
<dbReference type="EMBL" id="FRBR01000003">
    <property type="protein sequence ID" value="SHL50891.1"/>
    <property type="molecule type" value="Genomic_DNA"/>
</dbReference>
<evidence type="ECO:0000313" key="6">
    <source>
        <dbReference type="EMBL" id="SHL50891.1"/>
    </source>
</evidence>
<dbReference type="CDD" id="cd17477">
    <property type="entry name" value="MFS_YcaD_like"/>
    <property type="match status" value="1"/>
</dbReference>
<evidence type="ECO:0000256" key="2">
    <source>
        <dbReference type="ARBA" id="ARBA00022989"/>
    </source>
</evidence>
<proteinExistence type="predicted"/>
<feature type="domain" description="Major facilitator superfamily (MFS) profile" evidence="5">
    <location>
        <begin position="208"/>
        <end position="427"/>
    </location>
</feature>
<dbReference type="GO" id="GO:0022857">
    <property type="term" value="F:transmembrane transporter activity"/>
    <property type="evidence" value="ECO:0007669"/>
    <property type="project" value="InterPro"/>
</dbReference>
<dbReference type="AlphaFoldDB" id="A0A1M7B7G7"/>
<feature type="transmembrane region" description="Helical" evidence="4">
    <location>
        <begin position="245"/>
        <end position="266"/>
    </location>
</feature>
<dbReference type="InterPro" id="IPR047200">
    <property type="entry name" value="MFS_YcaD-like"/>
</dbReference>
<dbReference type="InterPro" id="IPR011701">
    <property type="entry name" value="MFS"/>
</dbReference>
<reference evidence="6 7" key="1">
    <citation type="submission" date="2016-11" db="EMBL/GenBank/DDBJ databases">
        <authorList>
            <person name="Jaros S."/>
            <person name="Januszkiewicz K."/>
            <person name="Wedrychowicz H."/>
        </authorList>
    </citation>
    <scope>NUCLEOTIDE SEQUENCE [LARGE SCALE GENOMIC DNA]</scope>
    <source>
        <strain evidence="6 7">DSM 29589</strain>
    </source>
</reference>
<evidence type="ECO:0000313" key="7">
    <source>
        <dbReference type="Proteomes" id="UP000183974"/>
    </source>
</evidence>
<evidence type="ECO:0000259" key="5">
    <source>
        <dbReference type="PROSITE" id="PS50850"/>
    </source>
</evidence>
<keyword evidence="2 4" id="KW-1133">Transmembrane helix</keyword>
<dbReference type="Pfam" id="PF07690">
    <property type="entry name" value="MFS_1"/>
    <property type="match status" value="1"/>
</dbReference>